<keyword evidence="2" id="KW-1185">Reference proteome</keyword>
<dbReference type="AlphaFoldDB" id="A0A7K1SKV6"/>
<evidence type="ECO:0008006" key="3">
    <source>
        <dbReference type="Google" id="ProtNLM"/>
    </source>
</evidence>
<dbReference type="RefSeq" id="WP_157589208.1">
    <property type="nucleotide sequence ID" value="NZ_WPIN01000015.1"/>
</dbReference>
<dbReference type="Proteomes" id="UP000436006">
    <property type="component" value="Unassembled WGS sequence"/>
</dbReference>
<dbReference type="Pfam" id="PF10722">
    <property type="entry name" value="YbjN"/>
    <property type="match status" value="1"/>
</dbReference>
<organism evidence="1 2">
    <name type="scientific">Spirosoma arboris</name>
    <dbReference type="NCBI Taxonomy" id="2682092"/>
    <lineage>
        <taxon>Bacteria</taxon>
        <taxon>Pseudomonadati</taxon>
        <taxon>Bacteroidota</taxon>
        <taxon>Cytophagia</taxon>
        <taxon>Cytophagales</taxon>
        <taxon>Cytophagaceae</taxon>
        <taxon>Spirosoma</taxon>
    </lineage>
</organism>
<dbReference type="InterPro" id="IPR019660">
    <property type="entry name" value="Put_sensory_transdc_reg_YbjN"/>
</dbReference>
<evidence type="ECO:0000313" key="1">
    <source>
        <dbReference type="EMBL" id="MVM34388.1"/>
    </source>
</evidence>
<sequence length="161" mass="18315">MFDKLLYFFDQRQWVYNILGSNLQIISFGFKTDKANYNCYATINPSNDILTIIIYHPIVVPKGKAKRDQILALCNHYNANLILGNFDITKGNEIRCRTSTIIGGDKLEESVISEIINWSINLMDDTLDTFNNLIYEKIDVKGAIERADSLFTAPTKSLPEA</sequence>
<proteinExistence type="predicted"/>
<dbReference type="EMBL" id="WPIN01000015">
    <property type="protein sequence ID" value="MVM34388.1"/>
    <property type="molecule type" value="Genomic_DNA"/>
</dbReference>
<reference evidence="1 2" key="1">
    <citation type="submission" date="2019-12" db="EMBL/GenBank/DDBJ databases">
        <title>Spirosoma sp. HMF4905 genome sequencing and assembly.</title>
        <authorList>
            <person name="Kang H."/>
            <person name="Cha I."/>
            <person name="Kim H."/>
            <person name="Joh K."/>
        </authorList>
    </citation>
    <scope>NUCLEOTIDE SEQUENCE [LARGE SCALE GENOMIC DNA]</scope>
    <source>
        <strain evidence="1 2">HMF4905</strain>
    </source>
</reference>
<comment type="caution">
    <text evidence="1">The sequence shown here is derived from an EMBL/GenBank/DDBJ whole genome shotgun (WGS) entry which is preliminary data.</text>
</comment>
<evidence type="ECO:0000313" key="2">
    <source>
        <dbReference type="Proteomes" id="UP000436006"/>
    </source>
</evidence>
<gene>
    <name evidence="1" type="ORF">GO755_30430</name>
</gene>
<name>A0A7K1SKV6_9BACT</name>
<protein>
    <recommendedName>
        <fullName evidence="3">YbjN domain-containing protein</fullName>
    </recommendedName>
</protein>
<accession>A0A7K1SKV6</accession>